<dbReference type="RefSeq" id="WP_133755481.1">
    <property type="nucleotide sequence ID" value="NZ_CP171129.1"/>
</dbReference>
<feature type="domain" description="Erythromycin biosynthesis protein CIII-like C-terminal" evidence="2">
    <location>
        <begin position="296"/>
        <end position="390"/>
    </location>
</feature>
<dbReference type="Pfam" id="PF06722">
    <property type="entry name" value="EryCIII-like_C"/>
    <property type="match status" value="1"/>
</dbReference>
<comment type="caution">
    <text evidence="3">The sequence shown here is derived from an EMBL/GenBank/DDBJ whole genome shotgun (WGS) entry which is preliminary data.</text>
</comment>
<dbReference type="CDD" id="cd03784">
    <property type="entry name" value="GT1_Gtf-like"/>
    <property type="match status" value="1"/>
</dbReference>
<dbReference type="OrthoDB" id="3253247at2"/>
<keyword evidence="4" id="KW-1185">Reference proteome</keyword>
<dbReference type="Pfam" id="PF03033">
    <property type="entry name" value="Glyco_transf_28"/>
    <property type="match status" value="1"/>
</dbReference>
<organism evidence="3 4">
    <name type="scientific">Naumannella halotolerans</name>
    <dbReference type="NCBI Taxonomy" id="993414"/>
    <lineage>
        <taxon>Bacteria</taxon>
        <taxon>Bacillati</taxon>
        <taxon>Actinomycetota</taxon>
        <taxon>Actinomycetes</taxon>
        <taxon>Propionibacteriales</taxon>
        <taxon>Propionibacteriaceae</taxon>
        <taxon>Naumannella</taxon>
    </lineage>
</organism>
<keyword evidence="3" id="KW-0808">Transferase</keyword>
<dbReference type="Proteomes" id="UP000295371">
    <property type="component" value="Unassembled WGS sequence"/>
</dbReference>
<dbReference type="EMBL" id="SOAW01000002">
    <property type="protein sequence ID" value="TDT31175.1"/>
    <property type="molecule type" value="Genomic_DNA"/>
</dbReference>
<dbReference type="InterPro" id="IPR010610">
    <property type="entry name" value="EryCIII-like_C"/>
</dbReference>
<evidence type="ECO:0000259" key="2">
    <source>
        <dbReference type="Pfam" id="PF06722"/>
    </source>
</evidence>
<dbReference type="GO" id="GO:0005975">
    <property type="term" value="P:carbohydrate metabolic process"/>
    <property type="evidence" value="ECO:0007669"/>
    <property type="project" value="InterPro"/>
</dbReference>
<sequence length="413" mass="44705">MKIVVLTVGTDGDVVPYAGLGARLAAQGHDVAIATHVSSEQVVRNAGLEFRRLPIDMKEELAPRHGRSGMKIYRMWSIYREHWDELCDASLEACADADLVAVSALGLHGVHIAEALDTPSIGLFLQPLDPTGDFAPPIVTTTSFGRRGNRYAGRAFNGLGQAPVYRKMNQLRGRLGLPRTNPDRWYRGLNKRGWPILYGYSPTIVPKPADWPHFRRPVGYWWAPPLAADWRPPAEVVDFLDDGDKPVFVGFGSMPAVDGQRLAETVAKALRRAGRRGVIQGGWSNLQVKGDDMLTIGPTPHDWLFPRMAAVVHHGGAGTTAAGLRAGVPTVTVPFASDQPFWANRLIKLGVSPGSVGVKRVDAEILAALVSEAVTDPGYSARARLLAGQVRQEDGSAAVLAEMERIAELGRVG</sequence>
<name>A0A4R7J2D9_9ACTN</name>
<dbReference type="GO" id="GO:0008194">
    <property type="term" value="F:UDP-glycosyltransferase activity"/>
    <property type="evidence" value="ECO:0007669"/>
    <property type="project" value="InterPro"/>
</dbReference>
<dbReference type="InterPro" id="IPR004276">
    <property type="entry name" value="GlycoTrans_28_N"/>
</dbReference>
<protein>
    <submittedName>
        <fullName evidence="3">UDP:flavonoid glycosyltransferase YjiC (YdhE family)</fullName>
    </submittedName>
</protein>
<dbReference type="PANTHER" id="PTHR48050:SF13">
    <property type="entry name" value="STEROL 3-BETA-GLUCOSYLTRANSFERASE UGT80A2"/>
    <property type="match status" value="1"/>
</dbReference>
<reference evidence="3 4" key="1">
    <citation type="submission" date="2019-03" db="EMBL/GenBank/DDBJ databases">
        <title>Genomic Encyclopedia of Archaeal and Bacterial Type Strains, Phase II (KMG-II): from individual species to whole genera.</title>
        <authorList>
            <person name="Goeker M."/>
        </authorList>
    </citation>
    <scope>NUCLEOTIDE SEQUENCE [LARGE SCALE GENOMIC DNA]</scope>
    <source>
        <strain evidence="3 4">DSM 24323</strain>
    </source>
</reference>
<dbReference type="GO" id="GO:0016758">
    <property type="term" value="F:hexosyltransferase activity"/>
    <property type="evidence" value="ECO:0007669"/>
    <property type="project" value="InterPro"/>
</dbReference>
<proteinExistence type="predicted"/>
<dbReference type="SUPFAM" id="SSF53756">
    <property type="entry name" value="UDP-Glycosyltransferase/glycogen phosphorylase"/>
    <property type="match status" value="1"/>
</dbReference>
<dbReference type="InterPro" id="IPR002213">
    <property type="entry name" value="UDP_glucos_trans"/>
</dbReference>
<dbReference type="Gene3D" id="3.40.50.2000">
    <property type="entry name" value="Glycogen Phosphorylase B"/>
    <property type="match status" value="2"/>
</dbReference>
<evidence type="ECO:0000313" key="3">
    <source>
        <dbReference type="EMBL" id="TDT31175.1"/>
    </source>
</evidence>
<dbReference type="FunFam" id="3.40.50.2000:FF:000009">
    <property type="entry name" value="Sterol 3-beta-glucosyltransferase UGT80A2"/>
    <property type="match status" value="1"/>
</dbReference>
<feature type="domain" description="Glycosyltransferase family 28 N-terminal" evidence="1">
    <location>
        <begin position="3"/>
        <end position="120"/>
    </location>
</feature>
<evidence type="ECO:0000313" key="4">
    <source>
        <dbReference type="Proteomes" id="UP000295371"/>
    </source>
</evidence>
<dbReference type="GO" id="GO:0033072">
    <property type="term" value="P:vancomycin biosynthetic process"/>
    <property type="evidence" value="ECO:0007669"/>
    <property type="project" value="UniProtKB-ARBA"/>
</dbReference>
<accession>A0A4R7J2D9</accession>
<gene>
    <name evidence="3" type="ORF">CLV29_2588</name>
</gene>
<dbReference type="InterPro" id="IPR050426">
    <property type="entry name" value="Glycosyltransferase_28"/>
</dbReference>
<dbReference type="PANTHER" id="PTHR48050">
    <property type="entry name" value="STEROL 3-BETA-GLUCOSYLTRANSFERASE"/>
    <property type="match status" value="1"/>
</dbReference>
<evidence type="ECO:0000259" key="1">
    <source>
        <dbReference type="Pfam" id="PF03033"/>
    </source>
</evidence>
<dbReference type="AlphaFoldDB" id="A0A4R7J2D9"/>